<gene>
    <name evidence="9" type="ORF">SAMN04488068_0845</name>
</gene>
<sequence length="180" mass="19457">MGNRLSKIVTRTGDQGSTGLANGDRIDKSDARVHAMGDIDELNSQIGVLLTQALPAAVRSTLQREQHTLFNLGGELAIPGSVLVHDEDLARLDAALESFNADLPPLKEFVLPGGNAAAAHCHVARAVARRAERQVWALHQRDPLNPATPRYLNRLSDLLFVIARTLARDGGGSEVTWVRC</sequence>
<dbReference type="AlphaFoldDB" id="A0A1M5LDU0"/>
<dbReference type="Pfam" id="PF01923">
    <property type="entry name" value="Cob_adeno_trans"/>
    <property type="match status" value="1"/>
</dbReference>
<evidence type="ECO:0000256" key="1">
    <source>
        <dbReference type="ARBA" id="ARBA00007487"/>
    </source>
</evidence>
<keyword evidence="6" id="KW-0169">Cobalamin biosynthesis</keyword>
<dbReference type="EMBL" id="FQWZ01000002">
    <property type="protein sequence ID" value="SHG63231.1"/>
    <property type="molecule type" value="Genomic_DNA"/>
</dbReference>
<feature type="region of interest" description="Disordered" evidence="7">
    <location>
        <begin position="1"/>
        <end position="25"/>
    </location>
</feature>
<proteinExistence type="inferred from homology"/>
<dbReference type="FunFam" id="1.20.1200.10:FF:000001">
    <property type="entry name" value="Cob(I)yrinic acid a,c-diamide adenosyltransferase"/>
    <property type="match status" value="1"/>
</dbReference>
<feature type="domain" description="Cobalamin adenosyltransferase-like" evidence="8">
    <location>
        <begin position="8"/>
        <end position="165"/>
    </location>
</feature>
<dbReference type="UniPathway" id="UPA00148">
    <property type="reaction ID" value="UER00233"/>
</dbReference>
<organism evidence="9 10">
    <name type="scientific">Hydrocarboniphaga daqingensis</name>
    <dbReference type="NCBI Taxonomy" id="490188"/>
    <lineage>
        <taxon>Bacteria</taxon>
        <taxon>Pseudomonadati</taxon>
        <taxon>Pseudomonadota</taxon>
        <taxon>Gammaproteobacteria</taxon>
        <taxon>Nevskiales</taxon>
        <taxon>Nevskiaceae</taxon>
        <taxon>Hydrocarboniphaga</taxon>
    </lineage>
</organism>
<dbReference type="STRING" id="490188.SAMN04488068_0845"/>
<dbReference type="GO" id="GO:0005524">
    <property type="term" value="F:ATP binding"/>
    <property type="evidence" value="ECO:0007669"/>
    <property type="project" value="UniProtKB-UniRule"/>
</dbReference>
<dbReference type="GO" id="GO:0008817">
    <property type="term" value="F:corrinoid adenosyltransferase activity"/>
    <property type="evidence" value="ECO:0007669"/>
    <property type="project" value="UniProtKB-UniRule"/>
</dbReference>
<keyword evidence="3 6" id="KW-0808">Transferase</keyword>
<dbReference type="SUPFAM" id="SSF89028">
    <property type="entry name" value="Cobalamin adenosyltransferase-like"/>
    <property type="match status" value="1"/>
</dbReference>
<comment type="catalytic activity">
    <reaction evidence="6">
        <text>2 cob(II)alamin + reduced [electron-transfer flavoprotein] + 2 ATP = 2 adenosylcob(III)alamin + 2 triphosphate + oxidized [electron-transfer flavoprotein] + 3 H(+)</text>
        <dbReference type="Rhea" id="RHEA:28671"/>
        <dbReference type="Rhea" id="RHEA-COMP:10685"/>
        <dbReference type="Rhea" id="RHEA-COMP:10686"/>
        <dbReference type="ChEBI" id="CHEBI:15378"/>
        <dbReference type="ChEBI" id="CHEBI:16304"/>
        <dbReference type="ChEBI" id="CHEBI:18036"/>
        <dbReference type="ChEBI" id="CHEBI:18408"/>
        <dbReference type="ChEBI" id="CHEBI:30616"/>
        <dbReference type="ChEBI" id="CHEBI:57692"/>
        <dbReference type="ChEBI" id="CHEBI:58307"/>
        <dbReference type="EC" id="2.5.1.17"/>
    </reaction>
</comment>
<evidence type="ECO:0000313" key="10">
    <source>
        <dbReference type="Proteomes" id="UP000199758"/>
    </source>
</evidence>
<keyword evidence="4 6" id="KW-0547">Nucleotide-binding</keyword>
<dbReference type="OrthoDB" id="9778896at2"/>
<evidence type="ECO:0000256" key="4">
    <source>
        <dbReference type="ARBA" id="ARBA00022741"/>
    </source>
</evidence>
<evidence type="ECO:0000256" key="5">
    <source>
        <dbReference type="ARBA" id="ARBA00022840"/>
    </source>
</evidence>
<evidence type="ECO:0000256" key="3">
    <source>
        <dbReference type="ARBA" id="ARBA00022679"/>
    </source>
</evidence>
<comment type="similarity">
    <text evidence="1 6">Belongs to the Cob(I)alamin adenosyltransferase family.</text>
</comment>
<dbReference type="InterPro" id="IPR036451">
    <property type="entry name" value="CblAdoTrfase-like_sf"/>
</dbReference>
<accession>A0A1M5LDU0</accession>
<keyword evidence="5 6" id="KW-0067">ATP-binding</keyword>
<comment type="subunit">
    <text evidence="2">Homotrimer.</text>
</comment>
<keyword evidence="10" id="KW-1185">Reference proteome</keyword>
<evidence type="ECO:0000259" key="8">
    <source>
        <dbReference type="Pfam" id="PF01923"/>
    </source>
</evidence>
<dbReference type="PANTHER" id="PTHR12213">
    <property type="entry name" value="CORRINOID ADENOSYLTRANSFERASE"/>
    <property type="match status" value="1"/>
</dbReference>
<dbReference type="NCBIfam" id="TIGR00636">
    <property type="entry name" value="PduO_Nterm"/>
    <property type="match status" value="1"/>
</dbReference>
<dbReference type="InterPro" id="IPR029499">
    <property type="entry name" value="PduO-typ"/>
</dbReference>
<dbReference type="Proteomes" id="UP000199758">
    <property type="component" value="Unassembled WGS sequence"/>
</dbReference>
<evidence type="ECO:0000256" key="6">
    <source>
        <dbReference type="RuleBase" id="RU366026"/>
    </source>
</evidence>
<protein>
    <recommendedName>
        <fullName evidence="6">Corrinoid adenosyltransferase</fullName>
        <ecNumber evidence="6">2.5.1.17</ecNumber>
    </recommendedName>
    <alternativeName>
        <fullName evidence="6">Cob(II)alamin adenosyltransferase</fullName>
    </alternativeName>
    <alternativeName>
        <fullName evidence="6">Cob(II)yrinic acid a,c-diamide adenosyltransferase</fullName>
    </alternativeName>
    <alternativeName>
        <fullName evidence="6">Cobinamide/cobalamin adenosyltransferase</fullName>
    </alternativeName>
</protein>
<reference evidence="9 10" key="1">
    <citation type="submission" date="2016-11" db="EMBL/GenBank/DDBJ databases">
        <authorList>
            <person name="Jaros S."/>
            <person name="Januszkiewicz K."/>
            <person name="Wedrychowicz H."/>
        </authorList>
    </citation>
    <scope>NUCLEOTIDE SEQUENCE [LARGE SCALE GENOMIC DNA]</scope>
    <source>
        <strain evidence="9 10">CGMCC 1.7049</strain>
    </source>
</reference>
<evidence type="ECO:0000313" key="9">
    <source>
        <dbReference type="EMBL" id="SHG63231.1"/>
    </source>
</evidence>
<dbReference type="GO" id="GO:0009236">
    <property type="term" value="P:cobalamin biosynthetic process"/>
    <property type="evidence" value="ECO:0007669"/>
    <property type="project" value="UniProtKB-UniRule"/>
</dbReference>
<dbReference type="RefSeq" id="WP_072894464.1">
    <property type="nucleotide sequence ID" value="NZ_FQWZ01000002.1"/>
</dbReference>
<evidence type="ECO:0000256" key="2">
    <source>
        <dbReference type="ARBA" id="ARBA00011233"/>
    </source>
</evidence>
<dbReference type="PANTHER" id="PTHR12213:SF0">
    <property type="entry name" value="CORRINOID ADENOSYLTRANSFERASE MMAB"/>
    <property type="match status" value="1"/>
</dbReference>
<name>A0A1M5LDU0_9GAMM</name>
<dbReference type="Gene3D" id="1.20.1200.10">
    <property type="entry name" value="Cobalamin adenosyltransferase-like"/>
    <property type="match status" value="1"/>
</dbReference>
<dbReference type="EC" id="2.5.1.17" evidence="6"/>
<evidence type="ECO:0000256" key="7">
    <source>
        <dbReference type="SAM" id="MobiDB-lite"/>
    </source>
</evidence>
<comment type="pathway">
    <text evidence="6">Cofactor biosynthesis; adenosylcobalamin biosynthesis; adenosylcobalamin from cob(II)yrinate a,c-diamide: step 2/7.</text>
</comment>
<comment type="catalytic activity">
    <reaction evidence="6">
        <text>2 cob(II)yrinate a,c diamide + reduced [electron-transfer flavoprotein] + 2 ATP = 2 adenosylcob(III)yrinate a,c-diamide + 2 triphosphate + oxidized [electron-transfer flavoprotein] + 3 H(+)</text>
        <dbReference type="Rhea" id="RHEA:11528"/>
        <dbReference type="Rhea" id="RHEA-COMP:10685"/>
        <dbReference type="Rhea" id="RHEA-COMP:10686"/>
        <dbReference type="ChEBI" id="CHEBI:15378"/>
        <dbReference type="ChEBI" id="CHEBI:18036"/>
        <dbReference type="ChEBI" id="CHEBI:30616"/>
        <dbReference type="ChEBI" id="CHEBI:57692"/>
        <dbReference type="ChEBI" id="CHEBI:58307"/>
        <dbReference type="ChEBI" id="CHEBI:58503"/>
        <dbReference type="ChEBI" id="CHEBI:58537"/>
        <dbReference type="EC" id="2.5.1.17"/>
    </reaction>
</comment>
<dbReference type="InterPro" id="IPR016030">
    <property type="entry name" value="CblAdoTrfase-like"/>
</dbReference>